<proteinExistence type="predicted"/>
<organism evidence="2 3">
    <name type="scientific">Kangsaoukella pontilimi</name>
    <dbReference type="NCBI Taxonomy" id="2691042"/>
    <lineage>
        <taxon>Bacteria</taxon>
        <taxon>Pseudomonadati</taxon>
        <taxon>Pseudomonadota</taxon>
        <taxon>Alphaproteobacteria</taxon>
        <taxon>Rhodobacterales</taxon>
        <taxon>Paracoccaceae</taxon>
        <taxon>Kangsaoukella</taxon>
    </lineage>
</organism>
<gene>
    <name evidence="2" type="ORF">GQ651_08040</name>
</gene>
<name>A0A7C9MJI1_9RHOB</name>
<reference evidence="2 3" key="1">
    <citation type="submission" date="2019-12" db="EMBL/GenBank/DDBJ databases">
        <authorList>
            <person name="Lee S.D."/>
        </authorList>
    </citation>
    <scope>NUCLEOTIDE SEQUENCE [LARGE SCALE GENOMIC DNA]</scope>
    <source>
        <strain evidence="2 3">GH1-50</strain>
    </source>
</reference>
<dbReference type="EMBL" id="WUPT01000001">
    <property type="protein sequence ID" value="MXQ07795.1"/>
    <property type="molecule type" value="Genomic_DNA"/>
</dbReference>
<reference evidence="2 3" key="2">
    <citation type="submission" date="2020-03" db="EMBL/GenBank/DDBJ databases">
        <title>Kangsaoukella pontilimi gen. nov., sp. nov., a new member of the family Rhodobacteraceae isolated from a tidal mudflat.</title>
        <authorList>
            <person name="Kim I.S."/>
        </authorList>
    </citation>
    <scope>NUCLEOTIDE SEQUENCE [LARGE SCALE GENOMIC DNA]</scope>
    <source>
        <strain evidence="2 3">GH1-50</strain>
    </source>
</reference>
<feature type="transmembrane region" description="Helical" evidence="1">
    <location>
        <begin position="109"/>
        <end position="128"/>
    </location>
</feature>
<evidence type="ECO:0000313" key="2">
    <source>
        <dbReference type="EMBL" id="MXQ07795.1"/>
    </source>
</evidence>
<keyword evidence="1" id="KW-0472">Membrane</keyword>
<feature type="transmembrane region" description="Helical" evidence="1">
    <location>
        <begin position="41"/>
        <end position="61"/>
    </location>
</feature>
<keyword evidence="3" id="KW-1185">Reference proteome</keyword>
<evidence type="ECO:0000256" key="1">
    <source>
        <dbReference type="SAM" id="Phobius"/>
    </source>
</evidence>
<evidence type="ECO:0000313" key="3">
    <source>
        <dbReference type="Proteomes" id="UP000480350"/>
    </source>
</evidence>
<keyword evidence="1" id="KW-1133">Transmembrane helix</keyword>
<accession>A0A7C9MJI1</accession>
<feature type="transmembrane region" description="Helical" evidence="1">
    <location>
        <begin position="12"/>
        <end position="29"/>
    </location>
</feature>
<comment type="caution">
    <text evidence="2">The sequence shown here is derived from an EMBL/GenBank/DDBJ whole genome shotgun (WGS) entry which is preliminary data.</text>
</comment>
<dbReference type="AlphaFoldDB" id="A0A7C9MJI1"/>
<feature type="transmembrane region" description="Helical" evidence="1">
    <location>
        <begin position="73"/>
        <end position="97"/>
    </location>
</feature>
<dbReference type="Proteomes" id="UP000480350">
    <property type="component" value="Unassembled WGS sequence"/>
</dbReference>
<sequence length="136" mass="14564">MLYIAVTPAPVYTALLIALCAGLAALLWRRSGIDRPGLLTALFWIVPLQATIALLGLWFTAERSIAMRACLTGIWGFPAATLLFGLSVISLSLASAFGGRAFRARLAPFRPAIVTALILQTLVILVHMRSALLCTV</sequence>
<protein>
    <submittedName>
        <fullName evidence="2">Uncharacterized protein</fullName>
    </submittedName>
</protein>
<dbReference type="RefSeq" id="WP_160763651.1">
    <property type="nucleotide sequence ID" value="NZ_WUPT01000001.1"/>
</dbReference>
<keyword evidence="1" id="KW-0812">Transmembrane</keyword>